<evidence type="ECO:0008006" key="8">
    <source>
        <dbReference type="Google" id="ProtNLM"/>
    </source>
</evidence>
<evidence type="ECO:0000259" key="5">
    <source>
        <dbReference type="PROSITE" id="PS51194"/>
    </source>
</evidence>
<organism evidence="6 7">
    <name type="scientific">Dolosicoccus paucivorans</name>
    <dbReference type="NCBI Taxonomy" id="84521"/>
    <lineage>
        <taxon>Bacteria</taxon>
        <taxon>Bacillati</taxon>
        <taxon>Bacillota</taxon>
        <taxon>Bacilli</taxon>
        <taxon>Lactobacillales</taxon>
        <taxon>Aerococcaceae</taxon>
        <taxon>Dolosicoccus</taxon>
    </lineage>
</organism>
<dbReference type="GO" id="GO:0003677">
    <property type="term" value="F:DNA binding"/>
    <property type="evidence" value="ECO:0007669"/>
    <property type="project" value="UniProtKB-KW"/>
</dbReference>
<dbReference type="AlphaFoldDB" id="A0A2N6SL17"/>
<dbReference type="CDD" id="cd17925">
    <property type="entry name" value="DEXDc_ComFA"/>
    <property type="match status" value="1"/>
</dbReference>
<protein>
    <recommendedName>
        <fullName evidence="8">DNA/RNA helicase</fullName>
    </recommendedName>
</protein>
<dbReference type="GO" id="GO:0005524">
    <property type="term" value="F:ATP binding"/>
    <property type="evidence" value="ECO:0007669"/>
    <property type="project" value="UniProtKB-KW"/>
</dbReference>
<dbReference type="InterPro" id="IPR006935">
    <property type="entry name" value="Helicase/UvrB_N"/>
</dbReference>
<reference evidence="6 7" key="1">
    <citation type="submission" date="2017-09" db="EMBL/GenBank/DDBJ databases">
        <title>Bacterial strain isolated from the female urinary microbiota.</title>
        <authorList>
            <person name="Thomas-White K."/>
            <person name="Kumar N."/>
            <person name="Forster S."/>
            <person name="Putonti C."/>
            <person name="Lawley T."/>
            <person name="Wolfe A.J."/>
        </authorList>
    </citation>
    <scope>NUCLEOTIDE SEQUENCE [LARGE SCALE GENOMIC DNA]</scope>
    <source>
        <strain evidence="6 7">UMB0852</strain>
    </source>
</reference>
<dbReference type="Gene3D" id="3.40.50.300">
    <property type="entry name" value="P-loop containing nucleotide triphosphate hydrolases"/>
    <property type="match status" value="2"/>
</dbReference>
<evidence type="ECO:0000313" key="7">
    <source>
        <dbReference type="Proteomes" id="UP000235682"/>
    </source>
</evidence>
<sequence length="462" mass="53583">MDWSLFEGRCLTKHEIEVLLQKHQLNERLEDILSKLDQRPGITKETLIQCQRCHNQIKEGEDQQTSFGRISFNNQRNYYCLNCIQLGRISEATTLYSYPYQKRPETKEKLLTWSGQLSNEQQRASTDLVNSLSDSRPHLIQAVTGAGKTEMIFEVIHQVLQKGGRVAVATPRMDVCNELAPRLQEAFKSVPLILLHGQTEEVYRYTPLVVATTHQLWRFKEAFDLIIVDEVDGFPYAGDPTLHAGVEHAKKQDGKVIYLTATPDDYLNEEIKHERLTHTVLPARYHRFSLPEPKCFWAGNWRETIKKRRRWSPLYRKMNQFKQLTGPKLLFIANIALAEELYQWLSKVWPELRIACVHSKDLNRQEKVQQLRDSELDLLITTTILERGVTFTNCQVCIIGAEHPLFTEASLVQMSGRAGRRPYFPTGEVWFLHFGYSKAMRRACRQIKEMNQLARKGGLIDE</sequence>
<accession>A0A2N6SL17</accession>
<proteinExistence type="predicted"/>
<feature type="domain" description="Helicase C-terminal" evidence="5">
    <location>
        <begin position="313"/>
        <end position="462"/>
    </location>
</feature>
<dbReference type="SMART" id="SM00490">
    <property type="entry name" value="HELICc"/>
    <property type="match status" value="1"/>
</dbReference>
<feature type="domain" description="Helicase ATP-binding" evidence="4">
    <location>
        <begin position="129"/>
        <end position="281"/>
    </location>
</feature>
<dbReference type="GO" id="GO:0006270">
    <property type="term" value="P:DNA replication initiation"/>
    <property type="evidence" value="ECO:0007669"/>
    <property type="project" value="TreeGrafter"/>
</dbReference>
<dbReference type="Proteomes" id="UP000235682">
    <property type="component" value="Unassembled WGS sequence"/>
</dbReference>
<comment type="caution">
    <text evidence="6">The sequence shown here is derived from an EMBL/GenBank/DDBJ whole genome shotgun (WGS) entry which is preliminary data.</text>
</comment>
<dbReference type="RefSeq" id="WP_102228129.1">
    <property type="nucleotide sequence ID" value="NZ_PNFY01000051.1"/>
</dbReference>
<dbReference type="EMBL" id="PNHE01000054">
    <property type="protein sequence ID" value="PMC57187.1"/>
    <property type="molecule type" value="Genomic_DNA"/>
</dbReference>
<dbReference type="OrthoDB" id="2077914at2"/>
<keyword evidence="2" id="KW-0067">ATP-binding</keyword>
<dbReference type="InterPro" id="IPR027417">
    <property type="entry name" value="P-loop_NTPase"/>
</dbReference>
<dbReference type="PANTHER" id="PTHR30580">
    <property type="entry name" value="PRIMOSOMAL PROTEIN N"/>
    <property type="match status" value="1"/>
</dbReference>
<dbReference type="SMART" id="SM00487">
    <property type="entry name" value="DEXDc"/>
    <property type="match status" value="1"/>
</dbReference>
<evidence type="ECO:0000256" key="3">
    <source>
        <dbReference type="ARBA" id="ARBA00023125"/>
    </source>
</evidence>
<evidence type="ECO:0000256" key="2">
    <source>
        <dbReference type="ARBA" id="ARBA00022840"/>
    </source>
</evidence>
<gene>
    <name evidence="6" type="ORF">CJ205_08080</name>
</gene>
<dbReference type="SUPFAM" id="SSF52540">
    <property type="entry name" value="P-loop containing nucleoside triphosphate hydrolases"/>
    <property type="match status" value="1"/>
</dbReference>
<dbReference type="GO" id="GO:0006302">
    <property type="term" value="P:double-strand break repair"/>
    <property type="evidence" value="ECO:0007669"/>
    <property type="project" value="TreeGrafter"/>
</dbReference>
<dbReference type="Pfam" id="PF00271">
    <property type="entry name" value="Helicase_C"/>
    <property type="match status" value="1"/>
</dbReference>
<keyword evidence="7" id="KW-1185">Reference proteome</keyword>
<dbReference type="Pfam" id="PF04851">
    <property type="entry name" value="ResIII"/>
    <property type="match status" value="1"/>
</dbReference>
<dbReference type="GO" id="GO:0043138">
    <property type="term" value="F:3'-5' DNA helicase activity"/>
    <property type="evidence" value="ECO:0007669"/>
    <property type="project" value="TreeGrafter"/>
</dbReference>
<dbReference type="GO" id="GO:0006310">
    <property type="term" value="P:DNA recombination"/>
    <property type="evidence" value="ECO:0007669"/>
    <property type="project" value="TreeGrafter"/>
</dbReference>
<evidence type="ECO:0000313" key="6">
    <source>
        <dbReference type="EMBL" id="PMC57187.1"/>
    </source>
</evidence>
<dbReference type="PROSITE" id="PS51194">
    <property type="entry name" value="HELICASE_CTER"/>
    <property type="match status" value="1"/>
</dbReference>
<dbReference type="InterPro" id="IPR001650">
    <property type="entry name" value="Helicase_C-like"/>
</dbReference>
<evidence type="ECO:0000259" key="4">
    <source>
        <dbReference type="PROSITE" id="PS51192"/>
    </source>
</evidence>
<dbReference type="GO" id="GO:0016787">
    <property type="term" value="F:hydrolase activity"/>
    <property type="evidence" value="ECO:0007669"/>
    <property type="project" value="InterPro"/>
</dbReference>
<dbReference type="STRING" id="84521.SAMN04487994_102226"/>
<keyword evidence="1" id="KW-0547">Nucleotide-binding</keyword>
<dbReference type="InterPro" id="IPR014001">
    <property type="entry name" value="Helicase_ATP-bd"/>
</dbReference>
<keyword evidence="3" id="KW-0238">DNA-binding</keyword>
<evidence type="ECO:0000256" key="1">
    <source>
        <dbReference type="ARBA" id="ARBA00022741"/>
    </source>
</evidence>
<name>A0A2N6SL17_9LACT</name>
<dbReference type="PROSITE" id="PS51192">
    <property type="entry name" value="HELICASE_ATP_BIND_1"/>
    <property type="match status" value="1"/>
</dbReference>
<dbReference type="PANTHER" id="PTHR30580:SF1">
    <property type="entry name" value="COMF OPERON PROTEIN 1"/>
    <property type="match status" value="1"/>
</dbReference>